<proteinExistence type="predicted"/>
<dbReference type="AlphaFoldDB" id="A0A345YJ98"/>
<keyword evidence="1" id="KW-0614">Plasmid</keyword>
<name>A0A345YJ98_9SPHN</name>
<sequence>MQNKAGFKRVLSAMGQAALNVGSILDRLSDVSDRPRYAFAVLNLLVEQATGSTRVGPFIEDEGQHLALRHWVGKRLSRISGRSQRRKKLIERVREELADELPDDMFEAQKVIDAAVEERVCAAGADNFSRVLGDLEKAGFVSRLYEGYATNHANRGGLRNLVCVVDPDVSAALNRGTHLI</sequence>
<accession>A0A345YJ98</accession>
<evidence type="ECO:0000313" key="1">
    <source>
        <dbReference type="EMBL" id="AXK44000.1"/>
    </source>
</evidence>
<dbReference type="Proteomes" id="UP000254508">
    <property type="component" value="Plasmid unnamed"/>
</dbReference>
<gene>
    <name evidence="1" type="ORF">DVR09_16230</name>
</gene>
<reference evidence="1 2" key="1">
    <citation type="submission" date="2018-07" db="EMBL/GenBank/DDBJ databases">
        <title>Genome sequence of Erythrobacter strain YH-07, an antagonistic bacterium isolated from Yellow Sea.</title>
        <authorList>
            <person name="Tang T."/>
            <person name="Liu Q."/>
            <person name="Sun X."/>
        </authorList>
    </citation>
    <scope>NUCLEOTIDE SEQUENCE [LARGE SCALE GENOMIC DNA]</scope>
    <source>
        <strain evidence="1 2">YH-07</strain>
        <plasmid evidence="1 2">unnamed</plasmid>
    </source>
</reference>
<geneLocation type="plasmid" evidence="1 2">
    <name>unnamed</name>
</geneLocation>
<dbReference type="KEGG" id="err:DVR09_16230"/>
<dbReference type="OrthoDB" id="7471348at2"/>
<keyword evidence="2" id="KW-1185">Reference proteome</keyword>
<organism evidence="1 2">
    <name type="scientific">Erythrobacter aureus</name>
    <dbReference type="NCBI Taxonomy" id="2182384"/>
    <lineage>
        <taxon>Bacteria</taxon>
        <taxon>Pseudomonadati</taxon>
        <taxon>Pseudomonadota</taxon>
        <taxon>Alphaproteobacteria</taxon>
        <taxon>Sphingomonadales</taxon>
        <taxon>Erythrobacteraceae</taxon>
        <taxon>Erythrobacter/Porphyrobacter group</taxon>
        <taxon>Erythrobacter</taxon>
    </lineage>
</organism>
<evidence type="ECO:0000313" key="2">
    <source>
        <dbReference type="Proteomes" id="UP000254508"/>
    </source>
</evidence>
<protein>
    <submittedName>
        <fullName evidence="1">Uncharacterized protein</fullName>
    </submittedName>
</protein>
<dbReference type="EMBL" id="CP031358">
    <property type="protein sequence ID" value="AXK44000.1"/>
    <property type="molecule type" value="Genomic_DNA"/>
</dbReference>